<proteinExistence type="inferred from homology"/>
<reference evidence="14 15" key="1">
    <citation type="submission" date="2015-01" db="EMBL/GenBank/DDBJ databases">
        <title>The Genome Sequence of Cryptococcus gattii Ram5.</title>
        <authorList>
            <consortium name="The Broad Institute Genomics Platform"/>
            <person name="Cuomo C."/>
            <person name="Litvintseva A."/>
            <person name="Chen Y."/>
            <person name="Heitman J."/>
            <person name="Sun S."/>
            <person name="Springer D."/>
            <person name="Dromer F."/>
            <person name="Young S."/>
            <person name="Zeng Q."/>
            <person name="Gargeya S."/>
            <person name="Abouelleil A."/>
            <person name="Alvarado L."/>
            <person name="Chapman S.B."/>
            <person name="Gainer-Dewar J."/>
            <person name="Goldberg J."/>
            <person name="Griggs A."/>
            <person name="Gujja S."/>
            <person name="Hansen M."/>
            <person name="Howarth C."/>
            <person name="Imamovic A."/>
            <person name="Larimer J."/>
            <person name="Murphy C."/>
            <person name="Naylor J."/>
            <person name="Pearson M."/>
            <person name="Priest M."/>
            <person name="Roberts A."/>
            <person name="Saif S."/>
            <person name="Shea T."/>
            <person name="Sykes S."/>
            <person name="Wortman J."/>
            <person name="Nusbaum C."/>
            <person name="Birren B."/>
        </authorList>
    </citation>
    <scope>NUCLEOTIDE SEQUENCE [LARGE SCALE GENOMIC DNA]</scope>
    <source>
        <strain evidence="14 15">Ram5</strain>
    </source>
</reference>
<dbReference type="PANTHER" id="PTHR10055:SF1">
    <property type="entry name" value="TRYPTOPHAN--TRNA LIGASE, CYTOPLASMIC"/>
    <property type="match status" value="1"/>
</dbReference>
<feature type="compositionally biased region" description="Basic and acidic residues" evidence="13">
    <location>
        <begin position="537"/>
        <end position="551"/>
    </location>
</feature>
<dbReference type="FunFam" id="3.40.50.620:FF:000033">
    <property type="entry name" value="tryptophan--tRNA ligase, cytoplasmic"/>
    <property type="match status" value="1"/>
</dbReference>
<feature type="compositionally biased region" description="Basic and acidic residues" evidence="13">
    <location>
        <begin position="79"/>
        <end position="92"/>
    </location>
</feature>
<keyword evidence="6 12" id="KW-0436">Ligase</keyword>
<keyword evidence="9 12" id="KW-0648">Protein biosynthesis</keyword>
<dbReference type="SUPFAM" id="SSF52374">
    <property type="entry name" value="Nucleotidylyl transferase"/>
    <property type="match status" value="1"/>
</dbReference>
<evidence type="ECO:0000256" key="2">
    <source>
        <dbReference type="ARBA" id="ARBA00005594"/>
    </source>
</evidence>
<dbReference type="InterPro" id="IPR002306">
    <property type="entry name" value="Trp-tRNA-ligase"/>
</dbReference>
<comment type="subcellular location">
    <subcellularLocation>
        <location evidence="1">Cytoplasm</location>
    </subcellularLocation>
</comment>
<dbReference type="InterPro" id="IPR014729">
    <property type="entry name" value="Rossmann-like_a/b/a_fold"/>
</dbReference>
<dbReference type="GO" id="GO:0006436">
    <property type="term" value="P:tryptophanyl-tRNA aminoacylation"/>
    <property type="evidence" value="ECO:0007669"/>
    <property type="project" value="InterPro"/>
</dbReference>
<evidence type="ECO:0000256" key="6">
    <source>
        <dbReference type="ARBA" id="ARBA00022598"/>
    </source>
</evidence>
<dbReference type="FunFam" id="1.10.240.10:FF:000010">
    <property type="entry name" value="Tryptophan-tRNA ligase, putative"/>
    <property type="match status" value="1"/>
</dbReference>
<evidence type="ECO:0000256" key="11">
    <source>
        <dbReference type="ARBA" id="ARBA00030268"/>
    </source>
</evidence>
<feature type="region of interest" description="Disordered" evidence="13">
    <location>
        <begin position="537"/>
        <end position="566"/>
    </location>
</feature>
<evidence type="ECO:0000256" key="4">
    <source>
        <dbReference type="ARBA" id="ARBA00013782"/>
    </source>
</evidence>
<dbReference type="Gene3D" id="1.10.240.10">
    <property type="entry name" value="Tyrosyl-Transfer RNA Synthetase"/>
    <property type="match status" value="1"/>
</dbReference>
<dbReference type="EMBL" id="KN847897">
    <property type="protein sequence ID" value="KIR43121.1"/>
    <property type="molecule type" value="Genomic_DNA"/>
</dbReference>
<keyword evidence="15" id="KW-1185">Reference proteome</keyword>
<sequence>MQTPDQPSKSGAMTPGAIAQQLSMLDLPAPTGLKLSLANLQSSANPESALSPFSDATTDTGDISGPEPEAIVQARHKARSESMSEQLSERLAKMKLPQPERIFGPDEGGSSASREENGGKQGVSAEDWEKVKLADEVPEAVKEPKRMTHSRHTSRADYEKVTKRFGATLISQELLERFERLTGQKPHPLLRRGTFYSHRDFNLILDRYEKGQPFYLYTGRGPSSDSMHMGHLVPFMFTAYLQRVFNVPLVIQITDDEKYLLERDAKKQQELMKKIKAKKPLDLLRYYKKMGQDNIKDIIACGVIPEKTYIFSDLNTVSGVFYENVNLISKTITLSQSRNIFGFSDSDNVGMFHFAAVQATPSFCNSFPQIFGTRDDIPALIPCAIDQDPYFLLTRDSADRLGYKKPALLHAKFLPALQGAGTKMSASKENTAIFMTDDAKKIAKKIKSHAFSGGGATKEDHEKYGGNPDVDIAYQYLSFFEEDDAKMEKLASEYRKGTLSTREMKEACIEKLQEVVAEFQKNRAAVTDEVLQYFQDPTRKIDPRPKARETSEPAPAAASVPGVGAV</sequence>
<keyword evidence="5" id="KW-0963">Cytoplasm</keyword>
<dbReference type="GO" id="GO:0004830">
    <property type="term" value="F:tryptophan-tRNA ligase activity"/>
    <property type="evidence" value="ECO:0007669"/>
    <property type="project" value="UniProtKB-EC"/>
</dbReference>
<evidence type="ECO:0000256" key="8">
    <source>
        <dbReference type="ARBA" id="ARBA00022840"/>
    </source>
</evidence>
<dbReference type="OrthoDB" id="10261385at2759"/>
<dbReference type="Pfam" id="PF00579">
    <property type="entry name" value="tRNA-synt_1b"/>
    <property type="match status" value="2"/>
</dbReference>
<keyword evidence="7 12" id="KW-0547">Nucleotide-binding</keyword>
<dbReference type="HOGENOM" id="CLU_032621_0_1_1"/>
<dbReference type="PROSITE" id="PS00178">
    <property type="entry name" value="AA_TRNA_LIGASE_I"/>
    <property type="match status" value="1"/>
</dbReference>
<evidence type="ECO:0000256" key="10">
    <source>
        <dbReference type="ARBA" id="ARBA00023146"/>
    </source>
</evidence>
<evidence type="ECO:0000313" key="15">
    <source>
        <dbReference type="Proteomes" id="UP000053392"/>
    </source>
</evidence>
<dbReference type="NCBIfam" id="TIGR00233">
    <property type="entry name" value="trpS"/>
    <property type="match status" value="1"/>
</dbReference>
<feature type="compositionally biased region" description="Low complexity" evidence="13">
    <location>
        <begin position="553"/>
        <end position="566"/>
    </location>
</feature>
<evidence type="ECO:0000256" key="12">
    <source>
        <dbReference type="RuleBase" id="RU363036"/>
    </source>
</evidence>
<evidence type="ECO:0000256" key="7">
    <source>
        <dbReference type="ARBA" id="ARBA00022741"/>
    </source>
</evidence>
<dbReference type="InterPro" id="IPR001412">
    <property type="entry name" value="aa-tRNA-synth_I_CS"/>
</dbReference>
<keyword evidence="8 12" id="KW-0067">ATP-binding</keyword>
<dbReference type="PRINTS" id="PR01039">
    <property type="entry name" value="TRNASYNTHTRP"/>
</dbReference>
<organism evidence="14 15">
    <name type="scientific">Cryptococcus deuterogattii Ram5</name>
    <dbReference type="NCBI Taxonomy" id="1296110"/>
    <lineage>
        <taxon>Eukaryota</taxon>
        <taxon>Fungi</taxon>
        <taxon>Dikarya</taxon>
        <taxon>Basidiomycota</taxon>
        <taxon>Agaricomycotina</taxon>
        <taxon>Tremellomycetes</taxon>
        <taxon>Tremellales</taxon>
        <taxon>Cryptococcaceae</taxon>
        <taxon>Cryptococcus</taxon>
        <taxon>Cryptococcus gattii species complex</taxon>
    </lineage>
</organism>
<protein>
    <recommendedName>
        <fullName evidence="4">Tryptophan--tRNA ligase, cytoplasmic</fullName>
        <ecNumber evidence="3">6.1.1.2</ecNumber>
    </recommendedName>
    <alternativeName>
        <fullName evidence="11">Tryptophanyl-tRNA synthetase</fullName>
    </alternativeName>
</protein>
<evidence type="ECO:0000256" key="3">
    <source>
        <dbReference type="ARBA" id="ARBA00013161"/>
    </source>
</evidence>
<dbReference type="AlphaFoldDB" id="A0A0D0V704"/>
<accession>A0A0D0V704</accession>
<dbReference type="InterPro" id="IPR002305">
    <property type="entry name" value="aa-tRNA-synth_Ic"/>
</dbReference>
<dbReference type="GO" id="GO:0005524">
    <property type="term" value="F:ATP binding"/>
    <property type="evidence" value="ECO:0007669"/>
    <property type="project" value="UniProtKB-KW"/>
</dbReference>
<keyword evidence="10 12" id="KW-0030">Aminoacyl-tRNA synthetase</keyword>
<dbReference type="GO" id="GO:0005737">
    <property type="term" value="C:cytoplasm"/>
    <property type="evidence" value="ECO:0007669"/>
    <property type="project" value="UniProtKB-SubCell"/>
</dbReference>
<gene>
    <name evidence="14" type="ORF">I313_01332</name>
</gene>
<feature type="region of interest" description="Disordered" evidence="13">
    <location>
        <begin position="41"/>
        <end position="129"/>
    </location>
</feature>
<evidence type="ECO:0000256" key="9">
    <source>
        <dbReference type="ARBA" id="ARBA00022917"/>
    </source>
</evidence>
<evidence type="ECO:0000313" key="14">
    <source>
        <dbReference type="EMBL" id="KIR43121.1"/>
    </source>
</evidence>
<comment type="similarity">
    <text evidence="2 12">Belongs to the class-I aminoacyl-tRNA synthetase family.</text>
</comment>
<dbReference type="PANTHER" id="PTHR10055">
    <property type="entry name" value="TRYPTOPHANYL-TRNA SYNTHETASE"/>
    <property type="match status" value="1"/>
</dbReference>
<dbReference type="Proteomes" id="UP000053392">
    <property type="component" value="Unassembled WGS sequence"/>
</dbReference>
<evidence type="ECO:0000256" key="1">
    <source>
        <dbReference type="ARBA" id="ARBA00004496"/>
    </source>
</evidence>
<evidence type="ECO:0000256" key="5">
    <source>
        <dbReference type="ARBA" id="ARBA00022490"/>
    </source>
</evidence>
<dbReference type="EC" id="6.1.1.2" evidence="3"/>
<name>A0A0D0V704_9TREE</name>
<dbReference type="Gene3D" id="3.40.50.620">
    <property type="entry name" value="HUPs"/>
    <property type="match status" value="1"/>
</dbReference>
<evidence type="ECO:0000256" key="13">
    <source>
        <dbReference type="SAM" id="MobiDB-lite"/>
    </source>
</evidence>